<comment type="caution">
    <text evidence="1">The sequence shown here is derived from an EMBL/GenBank/DDBJ whole genome shotgun (WGS) entry which is preliminary data.</text>
</comment>
<organism evidence="1 2">
    <name type="scientific">Streptomyces tateyamensis</name>
    <dbReference type="NCBI Taxonomy" id="565073"/>
    <lineage>
        <taxon>Bacteria</taxon>
        <taxon>Bacillati</taxon>
        <taxon>Actinomycetota</taxon>
        <taxon>Actinomycetes</taxon>
        <taxon>Kitasatosporales</taxon>
        <taxon>Streptomycetaceae</taxon>
        <taxon>Streptomyces</taxon>
    </lineage>
</organism>
<dbReference type="EMBL" id="PYBW01000024">
    <property type="protein sequence ID" value="PYC84709.1"/>
    <property type="molecule type" value="Genomic_DNA"/>
</dbReference>
<accession>A0A2V4PKG5</accession>
<evidence type="ECO:0000313" key="2">
    <source>
        <dbReference type="Proteomes" id="UP000248039"/>
    </source>
</evidence>
<sequence>MTTAQSTRLLPAALAPWSEGLSVLTPALALAIGPLVRRIDTLITEREPRTARSGEPDGYGGLTRRGALDQLRPSEWLLADELPEEFLRRLTSRELLYTAPEFRDLGARGRVVVLVDTGPGAAGAARLVQLAALVVLHRRAAARGAELVVGVLGDPPDDWLTGELPELLPRWLDARRDTEPDAAAVARARAALDAPDEAWLLTTPVLAAELPGSRRTLTADPCGWSAAGATRVRLALGPAVAELPLPAPDLAVRALRGAEFRRAAQRVPMAVGGVRLPVFNSTLPILLARGKTADHLVTTKLNGATRQPGRPRTHGFGYPVVAAASVGRRLIALVKAADRLELRSIGRPLGPAPWPGVDLGRTALDLPDLNALLAGPVLPLTFEDGLVSVPLAGRWWSFSATGELRDDGPAGTPADDPTAFSWAREPRLFGGELPSEVAAAERLVFAKHAVAWSPDGEQWQVLLRDGTRTRLVVPDGAEVIGLVHHGPTVALITCSTAGVLLRSVRPESTRTLSRLSGGTTRPVVHPSLPLIVTEPAPGRVLVGDALTGQIHLTVRSAT</sequence>
<gene>
    <name evidence="1" type="ORF">C7C46_07290</name>
</gene>
<evidence type="ECO:0000313" key="1">
    <source>
        <dbReference type="EMBL" id="PYC84709.1"/>
    </source>
</evidence>
<dbReference type="AlphaFoldDB" id="A0A2V4PKG5"/>
<dbReference type="OrthoDB" id="8593417at2"/>
<proteinExistence type="predicted"/>
<reference evidence="1 2" key="1">
    <citation type="submission" date="2018-03" db="EMBL/GenBank/DDBJ databases">
        <title>Bioinformatic expansion and discovery of thiopeptide antibiotics.</title>
        <authorList>
            <person name="Schwalen C.J."/>
            <person name="Hudson G.A."/>
            <person name="Mitchell D.A."/>
        </authorList>
    </citation>
    <scope>NUCLEOTIDE SEQUENCE [LARGE SCALE GENOMIC DNA]</scope>
    <source>
        <strain evidence="1 2">ATCC 21389</strain>
    </source>
</reference>
<protein>
    <submittedName>
        <fullName evidence="1">Uncharacterized protein</fullName>
    </submittedName>
</protein>
<keyword evidence="2" id="KW-1185">Reference proteome</keyword>
<dbReference type="Proteomes" id="UP000248039">
    <property type="component" value="Unassembled WGS sequence"/>
</dbReference>
<dbReference type="RefSeq" id="WP_110666972.1">
    <property type="nucleotide sequence ID" value="NZ_PYBW01000024.1"/>
</dbReference>
<name>A0A2V4PKG5_9ACTN</name>